<dbReference type="AlphaFoldDB" id="A0A8J4HBA6"/>
<accession>A0A8J4HBA6</accession>
<sequence length="143" mass="17003">MPIRRELRPLYPPHWKELSRRVRFDRAGGVCERCGRPHGGLIRCLPDGRWFDPRRQTWRDRRGRPVPTPNLLALIPLRITRVVLAAAHLDHDPTNNRLRNLKSLCQRCHMLHDRPHHLAQRRITYRSRYAAGDLFLGLYARHF</sequence>
<dbReference type="EMBL" id="DTQM01000111">
    <property type="protein sequence ID" value="HGC42736.1"/>
    <property type="molecule type" value="Genomic_DNA"/>
</dbReference>
<evidence type="ECO:0000313" key="1">
    <source>
        <dbReference type="EMBL" id="HGC42736.1"/>
    </source>
</evidence>
<comment type="caution">
    <text evidence="1">The sequence shown here is derived from an EMBL/GenBank/DDBJ whole genome shotgun (WGS) entry which is preliminary data.</text>
</comment>
<evidence type="ECO:0008006" key="2">
    <source>
        <dbReference type="Google" id="ProtNLM"/>
    </source>
</evidence>
<gene>
    <name evidence="1" type="ORF">ENY07_05890</name>
</gene>
<protein>
    <recommendedName>
        <fullName evidence="2">HNH endonuclease</fullName>
    </recommendedName>
</protein>
<name>A0A8J4HBA6_9PROT</name>
<organism evidence="1">
    <name type="scientific">Acidicaldus sp</name>
    <dbReference type="NCBI Taxonomy" id="1872105"/>
    <lineage>
        <taxon>Bacteria</taxon>
        <taxon>Pseudomonadati</taxon>
        <taxon>Pseudomonadota</taxon>
        <taxon>Alphaproteobacteria</taxon>
        <taxon>Acetobacterales</taxon>
        <taxon>Acetobacteraceae</taxon>
        <taxon>Acidicaldus</taxon>
    </lineage>
</organism>
<reference evidence="1" key="1">
    <citation type="journal article" date="2020" name="mSystems">
        <title>Genome- and Community-Level Interaction Insights into Carbon Utilization and Element Cycling Functions of Hydrothermarchaeota in Hydrothermal Sediment.</title>
        <authorList>
            <person name="Zhou Z."/>
            <person name="Liu Y."/>
            <person name="Xu W."/>
            <person name="Pan J."/>
            <person name="Luo Z.H."/>
            <person name="Li M."/>
        </authorList>
    </citation>
    <scope>NUCLEOTIDE SEQUENCE</scope>
    <source>
        <strain evidence="1">SpSt-997</strain>
    </source>
</reference>
<proteinExistence type="predicted"/>